<sequence>MLYDPAGSYTGCYKRQCEDGVTIHRGSGEFFEYPNYDWDDYLAYQRDDGEDIAIIEFVIPEQQAELLRNLVFEYGGAGIMECAKRIYTVLHESGGIFSKLEEPFWLRSPWELKKQLLDIYYPSRGGVISGAY</sequence>
<name>A0AAI9MVL5_PROST</name>
<protein>
    <submittedName>
        <fullName evidence="6">Uncharacterized protein</fullName>
    </submittedName>
</protein>
<evidence type="ECO:0000256" key="2">
    <source>
        <dbReference type="ARBA" id="ARBA00022741"/>
    </source>
</evidence>
<keyword evidence="5" id="KW-0030">Aminoacyl-tRNA synthetase</keyword>
<keyword evidence="4" id="KW-0648">Protein biosynthesis</keyword>
<dbReference type="AlphaFoldDB" id="A0AAI9MVL5"/>
<dbReference type="EMBL" id="AAZDVE040000002">
    <property type="protein sequence ID" value="EMP9431384.1"/>
    <property type="molecule type" value="Genomic_DNA"/>
</dbReference>
<keyword evidence="1" id="KW-0436">Ligase</keyword>
<reference evidence="7 8" key="1">
    <citation type="submission" date="2021-04" db="EMBL/GenBank/DDBJ databases">
        <title>Determining the burden of carbapenem-resistant Enterobacterales from a tertiary public heath setting in Bangladesh: a clinical, epidemiological, and molecular study.</title>
        <authorList>
            <person name="Farzana R."/>
            <person name="Walsh T.R."/>
        </authorList>
    </citation>
    <scope>NUCLEOTIDE SEQUENCE [LARGE SCALE GENOMIC DNA]</scope>
    <source>
        <strain evidence="8">dmpro_s316</strain>
        <strain evidence="7">Dmpro_s316</strain>
    </source>
</reference>
<evidence type="ECO:0000256" key="3">
    <source>
        <dbReference type="ARBA" id="ARBA00022840"/>
    </source>
</evidence>
<evidence type="ECO:0000256" key="1">
    <source>
        <dbReference type="ARBA" id="ARBA00022598"/>
    </source>
</evidence>
<dbReference type="SUPFAM" id="SSF50677">
    <property type="entry name" value="ValRS/IleRS/LeuRS editing domain"/>
    <property type="match status" value="1"/>
</dbReference>
<evidence type="ECO:0000313" key="6">
    <source>
        <dbReference type="EMBL" id="EMP9431384.1"/>
    </source>
</evidence>
<keyword evidence="2" id="KW-0547">Nucleotide-binding</keyword>
<dbReference type="GO" id="GO:0004812">
    <property type="term" value="F:aminoacyl-tRNA ligase activity"/>
    <property type="evidence" value="ECO:0007669"/>
    <property type="project" value="UniProtKB-KW"/>
</dbReference>
<keyword evidence="3" id="KW-0067">ATP-binding</keyword>
<dbReference type="GO" id="GO:0006418">
    <property type="term" value="P:tRNA aminoacylation for protein translation"/>
    <property type="evidence" value="ECO:0007669"/>
    <property type="project" value="InterPro"/>
</dbReference>
<organism evidence="6">
    <name type="scientific">Providencia stuartii</name>
    <dbReference type="NCBI Taxonomy" id="588"/>
    <lineage>
        <taxon>Bacteria</taxon>
        <taxon>Pseudomonadati</taxon>
        <taxon>Pseudomonadota</taxon>
        <taxon>Gammaproteobacteria</taxon>
        <taxon>Enterobacterales</taxon>
        <taxon>Morganellaceae</taxon>
        <taxon>Providencia</taxon>
    </lineage>
</organism>
<proteinExistence type="predicted"/>
<evidence type="ECO:0000256" key="5">
    <source>
        <dbReference type="ARBA" id="ARBA00023146"/>
    </source>
</evidence>
<evidence type="ECO:0000313" key="8">
    <source>
        <dbReference type="Proteomes" id="UP001495779"/>
    </source>
</evidence>
<dbReference type="GO" id="GO:0005524">
    <property type="term" value="F:ATP binding"/>
    <property type="evidence" value="ECO:0007669"/>
    <property type="project" value="UniProtKB-KW"/>
</dbReference>
<dbReference type="InterPro" id="IPR009008">
    <property type="entry name" value="Val/Leu/Ile-tRNA-synth_edit"/>
</dbReference>
<dbReference type="GO" id="GO:0002161">
    <property type="term" value="F:aminoacyl-tRNA deacylase activity"/>
    <property type="evidence" value="ECO:0007669"/>
    <property type="project" value="InterPro"/>
</dbReference>
<dbReference type="EMBL" id="JAGSRH010000004">
    <property type="protein sequence ID" value="MER5075940.1"/>
    <property type="molecule type" value="Genomic_DNA"/>
</dbReference>
<reference evidence="6" key="2">
    <citation type="submission" date="2024-02" db="EMBL/GenBank/DDBJ databases">
        <authorList>
            <consortium name="Clinical and Environmental Microbiology Branch: Whole genome sequencing antimicrobial resistance pathogens in the healthcare setting"/>
        </authorList>
    </citation>
    <scope>NUCLEOTIDE SEQUENCE</scope>
    <source>
        <strain evidence="6">2020GO-00142</strain>
    </source>
</reference>
<evidence type="ECO:0000256" key="4">
    <source>
        <dbReference type="ARBA" id="ARBA00022917"/>
    </source>
</evidence>
<evidence type="ECO:0000313" key="7">
    <source>
        <dbReference type="EMBL" id="MER5075940.1"/>
    </source>
</evidence>
<accession>A0AAI9MVL5</accession>
<comment type="caution">
    <text evidence="6">The sequence shown here is derived from an EMBL/GenBank/DDBJ whole genome shotgun (WGS) entry which is preliminary data.</text>
</comment>
<dbReference type="Proteomes" id="UP001495779">
    <property type="component" value="Unassembled WGS sequence"/>
</dbReference>
<gene>
    <name evidence="6" type="ORF">JRA39_000381</name>
    <name evidence="7" type="ORF">KDV35_03500</name>
</gene>